<dbReference type="AlphaFoldDB" id="A0A8X6Q8Z2"/>
<name>A0A8X6Q8Z2_NEPPI</name>
<dbReference type="Proteomes" id="UP000887013">
    <property type="component" value="Unassembled WGS sequence"/>
</dbReference>
<evidence type="ECO:0000313" key="1">
    <source>
        <dbReference type="EMBL" id="GFU12099.1"/>
    </source>
</evidence>
<gene>
    <name evidence="1" type="ORF">NPIL_60541</name>
</gene>
<protein>
    <submittedName>
        <fullName evidence="1">Uncharacterized protein</fullName>
    </submittedName>
</protein>
<evidence type="ECO:0000313" key="2">
    <source>
        <dbReference type="Proteomes" id="UP000887013"/>
    </source>
</evidence>
<organism evidence="1 2">
    <name type="scientific">Nephila pilipes</name>
    <name type="common">Giant wood spider</name>
    <name type="synonym">Nephila maculata</name>
    <dbReference type="NCBI Taxonomy" id="299642"/>
    <lineage>
        <taxon>Eukaryota</taxon>
        <taxon>Metazoa</taxon>
        <taxon>Ecdysozoa</taxon>
        <taxon>Arthropoda</taxon>
        <taxon>Chelicerata</taxon>
        <taxon>Arachnida</taxon>
        <taxon>Araneae</taxon>
        <taxon>Araneomorphae</taxon>
        <taxon>Entelegynae</taxon>
        <taxon>Araneoidea</taxon>
        <taxon>Nephilidae</taxon>
        <taxon>Nephila</taxon>
    </lineage>
</organism>
<accession>A0A8X6Q8Z2</accession>
<dbReference type="EMBL" id="BMAW01078714">
    <property type="protein sequence ID" value="GFU12099.1"/>
    <property type="molecule type" value="Genomic_DNA"/>
</dbReference>
<reference evidence="1" key="1">
    <citation type="submission" date="2020-08" db="EMBL/GenBank/DDBJ databases">
        <title>Multicomponent nature underlies the extraordinary mechanical properties of spider dragline silk.</title>
        <authorList>
            <person name="Kono N."/>
            <person name="Nakamura H."/>
            <person name="Mori M."/>
            <person name="Yoshida Y."/>
            <person name="Ohtoshi R."/>
            <person name="Malay A.D."/>
            <person name="Moran D.A.P."/>
            <person name="Tomita M."/>
            <person name="Numata K."/>
            <person name="Arakawa K."/>
        </authorList>
    </citation>
    <scope>NUCLEOTIDE SEQUENCE</scope>
</reference>
<sequence>MPLHMCGFIKESFKKEDFVPPFPRNLMELRERITEAFVAFTRYKLIRVGNELWTRLLTYQKEHPYIFANKEKEG</sequence>
<keyword evidence="2" id="KW-1185">Reference proteome</keyword>
<comment type="caution">
    <text evidence="1">The sequence shown here is derived from an EMBL/GenBank/DDBJ whole genome shotgun (WGS) entry which is preliminary data.</text>
</comment>
<proteinExistence type="predicted"/>